<dbReference type="Proteomes" id="UP000520198">
    <property type="component" value="Unassembled WGS sequence"/>
</dbReference>
<dbReference type="PROSITE" id="PS50921">
    <property type="entry name" value="ANTAR"/>
    <property type="match status" value="1"/>
</dbReference>
<dbReference type="EMBL" id="JABWDU010000003">
    <property type="protein sequence ID" value="NVD40597.1"/>
    <property type="molecule type" value="Genomic_DNA"/>
</dbReference>
<reference evidence="4 5" key="1">
    <citation type="submission" date="2020-06" db="EMBL/GenBank/DDBJ databases">
        <authorList>
            <person name="Grouzdev D.S."/>
        </authorList>
    </citation>
    <scope>NUCLEOTIDE SEQUENCE [LARGE SCALE GENOMIC DNA]</scope>
    <source>
        <strain evidence="4 5">HO-A22</strain>
    </source>
</reference>
<dbReference type="GO" id="GO:0000160">
    <property type="term" value="P:phosphorelay signal transduction system"/>
    <property type="evidence" value="ECO:0007669"/>
    <property type="project" value="InterPro"/>
</dbReference>
<keyword evidence="5" id="KW-1185">Reference proteome</keyword>
<evidence type="ECO:0000256" key="1">
    <source>
        <dbReference type="PROSITE-ProRule" id="PRU00169"/>
    </source>
</evidence>
<dbReference type="PROSITE" id="PS50110">
    <property type="entry name" value="RESPONSE_REGULATORY"/>
    <property type="match status" value="1"/>
</dbReference>
<dbReference type="Pfam" id="PF21332">
    <property type="entry name" value="AmiR_N"/>
    <property type="match status" value="1"/>
</dbReference>
<dbReference type="SMART" id="SM01012">
    <property type="entry name" value="ANTAR"/>
    <property type="match status" value="1"/>
</dbReference>
<dbReference type="InterPro" id="IPR008327">
    <property type="entry name" value="Sig_transdc_resp-reg_antiterm"/>
</dbReference>
<proteinExistence type="predicted"/>
<name>A0A7Y6Q7R8_9HYPH</name>
<sequence>MRETPNFAGWRATILHREDATTERLTRQLKLFGFHVHVQWTPLAADNLPDLILVDADQGWTGLLPWTDARAPRPLVALLGSEAPGRVAWAMDQGASAIIAKPLASSAVYPALVMALAIHRERQSVIDKIAHLEERVRMRPLVHAAVQKISSVRRLDEEEAYRILRNCAMQRRLSMEQVAASIVGGAEPLPEAG</sequence>
<dbReference type="PIRSF" id="PIRSF036382">
    <property type="entry name" value="RR_antiterm"/>
    <property type="match status" value="1"/>
</dbReference>
<organism evidence="4 5">
    <name type="scientific">Ensifer oleiphilus</name>
    <dbReference type="NCBI Taxonomy" id="2742698"/>
    <lineage>
        <taxon>Bacteria</taxon>
        <taxon>Pseudomonadati</taxon>
        <taxon>Pseudomonadota</taxon>
        <taxon>Alphaproteobacteria</taxon>
        <taxon>Hyphomicrobiales</taxon>
        <taxon>Rhizobiaceae</taxon>
        <taxon>Sinorhizobium/Ensifer group</taxon>
        <taxon>Ensifer</taxon>
    </lineage>
</organism>
<dbReference type="InterPro" id="IPR001789">
    <property type="entry name" value="Sig_transdc_resp-reg_receiver"/>
</dbReference>
<dbReference type="InterPro" id="IPR005561">
    <property type="entry name" value="ANTAR"/>
</dbReference>
<dbReference type="SUPFAM" id="SSF52172">
    <property type="entry name" value="CheY-like"/>
    <property type="match status" value="1"/>
</dbReference>
<dbReference type="InterPro" id="IPR036388">
    <property type="entry name" value="WH-like_DNA-bd_sf"/>
</dbReference>
<gene>
    <name evidence="4" type="ORF">HT585_17145</name>
</gene>
<dbReference type="InterPro" id="IPR049021">
    <property type="entry name" value="AmiR_N"/>
</dbReference>
<keyword evidence="1" id="KW-0597">Phosphoprotein</keyword>
<evidence type="ECO:0000313" key="5">
    <source>
        <dbReference type="Proteomes" id="UP000520198"/>
    </source>
</evidence>
<dbReference type="RefSeq" id="WP_176354050.1">
    <property type="nucleotide sequence ID" value="NZ_JABWDU010000003.1"/>
</dbReference>
<comment type="caution">
    <text evidence="4">The sequence shown here is derived from an EMBL/GenBank/DDBJ whole genome shotgun (WGS) entry which is preliminary data.</text>
</comment>
<evidence type="ECO:0000259" key="3">
    <source>
        <dbReference type="PROSITE" id="PS50921"/>
    </source>
</evidence>
<evidence type="ECO:0000259" key="2">
    <source>
        <dbReference type="PROSITE" id="PS50110"/>
    </source>
</evidence>
<protein>
    <submittedName>
        <fullName evidence="4">ANTAR domain-containing protein</fullName>
    </submittedName>
</protein>
<dbReference type="Gene3D" id="1.10.10.10">
    <property type="entry name" value="Winged helix-like DNA-binding domain superfamily/Winged helix DNA-binding domain"/>
    <property type="match status" value="1"/>
</dbReference>
<dbReference type="InterPro" id="IPR011006">
    <property type="entry name" value="CheY-like_superfamily"/>
</dbReference>
<feature type="modified residue" description="4-aspartylphosphate" evidence="1">
    <location>
        <position position="55"/>
    </location>
</feature>
<evidence type="ECO:0000313" key="4">
    <source>
        <dbReference type="EMBL" id="NVD40597.1"/>
    </source>
</evidence>
<feature type="domain" description="Response regulatory" evidence="2">
    <location>
        <begin position="11"/>
        <end position="116"/>
    </location>
</feature>
<accession>A0A7Y6Q7R8</accession>
<dbReference type="Pfam" id="PF03861">
    <property type="entry name" value="ANTAR"/>
    <property type="match status" value="1"/>
</dbReference>
<dbReference type="Gene3D" id="3.40.50.2300">
    <property type="match status" value="1"/>
</dbReference>
<dbReference type="AlphaFoldDB" id="A0A7Y6Q7R8"/>
<feature type="domain" description="ANTAR" evidence="3">
    <location>
        <begin position="122"/>
        <end position="183"/>
    </location>
</feature>
<dbReference type="GO" id="GO:0003723">
    <property type="term" value="F:RNA binding"/>
    <property type="evidence" value="ECO:0007669"/>
    <property type="project" value="InterPro"/>
</dbReference>